<accession>A0A1V9ZTP5</accession>
<dbReference type="OrthoDB" id="191686at2759"/>
<reference evidence="1 2" key="1">
    <citation type="journal article" date="2014" name="Genome Biol. Evol.">
        <title>The secreted proteins of Achlya hypogyna and Thraustotheca clavata identify the ancestral oomycete secretome and reveal gene acquisitions by horizontal gene transfer.</title>
        <authorList>
            <person name="Misner I."/>
            <person name="Blouin N."/>
            <person name="Leonard G."/>
            <person name="Richards T.A."/>
            <person name="Lane C.E."/>
        </authorList>
    </citation>
    <scope>NUCLEOTIDE SEQUENCE [LARGE SCALE GENOMIC DNA]</scope>
    <source>
        <strain evidence="1 2">ATCC 48635</strain>
    </source>
</reference>
<name>A0A1V9ZTP5_ACHHY</name>
<evidence type="ECO:0000313" key="2">
    <source>
        <dbReference type="Proteomes" id="UP000243579"/>
    </source>
</evidence>
<evidence type="ECO:0000313" key="1">
    <source>
        <dbReference type="EMBL" id="OQS01364.1"/>
    </source>
</evidence>
<proteinExistence type="predicted"/>
<protein>
    <submittedName>
        <fullName evidence="1">Uncharacterized protein</fullName>
    </submittedName>
</protein>
<gene>
    <name evidence="1" type="ORF">ACHHYP_01166</name>
</gene>
<sequence length="298" mass="33271">MLRRSPLLRRLATTPRATMRGRRFNTAAPKKAEAVPAPPVAPVDQGGFFSRHPEYVFGAVILAIGGYIYRGSKNRKFFEAIQDEIADATPISPYEAFELRSQNDITPDVYYKVCAQAKRFFPTNEASVRDFDLCLGSVLNGMQLKNLHHLERVLMSLPKDDAGKCNVDTLLVAFSLAVKGDVADRLKCLYHLQVASADTPVTLEQIETILGHVMTTYQVPPEKRVVAVDGKSYPFQEYAIGSAHELLQAAVQAAVKDKSLPEVPPTEFTLDEFNMLMKSKSICIWGECFSNKRRMKNN</sequence>
<dbReference type="EMBL" id="JNBR01000009">
    <property type="protein sequence ID" value="OQS01364.1"/>
    <property type="molecule type" value="Genomic_DNA"/>
</dbReference>
<keyword evidence="2" id="KW-1185">Reference proteome</keyword>
<comment type="caution">
    <text evidence="1">The sequence shown here is derived from an EMBL/GenBank/DDBJ whole genome shotgun (WGS) entry which is preliminary data.</text>
</comment>
<dbReference type="AlphaFoldDB" id="A0A1V9ZTP5"/>
<organism evidence="1 2">
    <name type="scientific">Achlya hypogyna</name>
    <name type="common">Oomycete</name>
    <name type="synonym">Protoachlya hypogyna</name>
    <dbReference type="NCBI Taxonomy" id="1202772"/>
    <lineage>
        <taxon>Eukaryota</taxon>
        <taxon>Sar</taxon>
        <taxon>Stramenopiles</taxon>
        <taxon>Oomycota</taxon>
        <taxon>Saprolegniomycetes</taxon>
        <taxon>Saprolegniales</taxon>
        <taxon>Achlyaceae</taxon>
        <taxon>Achlya</taxon>
    </lineage>
</organism>
<dbReference type="Proteomes" id="UP000243579">
    <property type="component" value="Unassembled WGS sequence"/>
</dbReference>